<dbReference type="EMBL" id="JAMQJZ010000001">
    <property type="protein sequence ID" value="MDC3418869.1"/>
    <property type="molecule type" value="Genomic_DNA"/>
</dbReference>
<reference evidence="2" key="1">
    <citation type="submission" date="2022-06" db="EMBL/GenBank/DDBJ databases">
        <title>Aquibacillus sp. a new bacterium isolated from soil saline samples.</title>
        <authorList>
            <person name="Galisteo C."/>
            <person name="De La Haba R."/>
            <person name="Sanchez-Porro C."/>
            <person name="Ventosa A."/>
        </authorList>
    </citation>
    <scope>NUCLEOTIDE SEQUENCE</scope>
    <source>
        <strain evidence="2">JCM 12387</strain>
    </source>
</reference>
<dbReference type="InterPro" id="IPR024529">
    <property type="entry name" value="ECF_trnsprt_substrate-spec"/>
</dbReference>
<feature type="transmembrane region" description="Helical" evidence="1">
    <location>
        <begin position="139"/>
        <end position="157"/>
    </location>
</feature>
<dbReference type="Pfam" id="PF12822">
    <property type="entry name" value="ECF_trnsprt"/>
    <property type="match status" value="1"/>
</dbReference>
<dbReference type="GO" id="GO:0022857">
    <property type="term" value="F:transmembrane transporter activity"/>
    <property type="evidence" value="ECO:0007669"/>
    <property type="project" value="InterPro"/>
</dbReference>
<feature type="transmembrane region" description="Helical" evidence="1">
    <location>
        <begin position="95"/>
        <end position="119"/>
    </location>
</feature>
<keyword evidence="3" id="KW-1185">Reference proteome</keyword>
<evidence type="ECO:0000313" key="3">
    <source>
        <dbReference type="Proteomes" id="UP001145072"/>
    </source>
</evidence>
<comment type="caution">
    <text evidence="2">The sequence shown here is derived from an EMBL/GenBank/DDBJ whole genome shotgun (WGS) entry which is preliminary data.</text>
</comment>
<protein>
    <submittedName>
        <fullName evidence="2">ECF transporter S component</fullName>
    </submittedName>
</protein>
<dbReference type="AlphaFoldDB" id="A0A9X4AGN7"/>
<feature type="transmembrane region" description="Helical" evidence="1">
    <location>
        <begin position="70"/>
        <end position="88"/>
    </location>
</feature>
<evidence type="ECO:0000313" key="2">
    <source>
        <dbReference type="EMBL" id="MDC3418869.1"/>
    </source>
</evidence>
<proteinExistence type="predicted"/>
<organism evidence="2 3">
    <name type="scientific">Aquibacillus koreensis</name>
    <dbReference type="NCBI Taxonomy" id="279446"/>
    <lineage>
        <taxon>Bacteria</taxon>
        <taxon>Bacillati</taxon>
        <taxon>Bacillota</taxon>
        <taxon>Bacilli</taxon>
        <taxon>Bacillales</taxon>
        <taxon>Bacillaceae</taxon>
        <taxon>Aquibacillus</taxon>
    </lineage>
</organism>
<accession>A0A9X4AGN7</accession>
<keyword evidence="1" id="KW-0812">Transmembrane</keyword>
<feature type="transmembrane region" description="Helical" evidence="1">
    <location>
        <begin position="35"/>
        <end position="58"/>
    </location>
</feature>
<keyword evidence="1" id="KW-1133">Transmembrane helix</keyword>
<dbReference type="Proteomes" id="UP001145072">
    <property type="component" value="Unassembled WGS sequence"/>
</dbReference>
<dbReference type="Gene3D" id="1.10.1760.20">
    <property type="match status" value="1"/>
</dbReference>
<name>A0A9X4AGN7_9BACI</name>
<evidence type="ECO:0000256" key="1">
    <source>
        <dbReference type="SAM" id="Phobius"/>
    </source>
</evidence>
<dbReference type="RefSeq" id="WP_259871166.1">
    <property type="nucleotide sequence ID" value="NZ_JAMQJZ010000001.1"/>
</dbReference>
<feature type="transmembrane region" description="Helical" evidence="1">
    <location>
        <begin position="6"/>
        <end position="23"/>
    </location>
</feature>
<keyword evidence="1" id="KW-0472">Membrane</keyword>
<sequence length="172" mass="19156">MNTYKLTLIAVLAALAVVGRFAFQHIPNVQPVTTLIIICGFFLGPVAAMILAVLTTYLSNLFLGMGIWTIWQIVAWALIGLGSGLIGLWKIKRPLYVLVGFAVFSGYFYGLIVSLSNYIITGKYFAYYLAGLPFDTYHAVGNGLFMVILYPALSVIFKRYNKRYVHTKIPTQ</sequence>
<gene>
    <name evidence="2" type="ORF">NC661_00525</name>
</gene>